<sequence>MTSFSERFTVQKVMKIERKHTVSEKKNSQILRRIVATLGAAAVATLGMVTAASAASTSIIDGSKTGSINITKCKGDTGATHDGTEIPAGSLPTNEKVAGAEFTLYPVNGYDLTTDAGWNATEALLSNVGPNPSRQLLKQSRRWVLQSWM</sequence>
<comment type="caution">
    <text evidence="1">The sequence shown here is derived from an EMBL/GenBank/DDBJ whole genome shotgun (WGS) entry which is preliminary data.</text>
</comment>
<keyword evidence="2" id="KW-1185">Reference proteome</keyword>
<name>A0A6N7W469_9ACTO</name>
<reference evidence="1 2" key="1">
    <citation type="submission" date="2019-08" db="EMBL/GenBank/DDBJ databases">
        <title>In-depth cultivation of the pig gut microbiome towards novel bacterial diversity and tailored functional studies.</title>
        <authorList>
            <person name="Wylensek D."/>
            <person name="Hitch T.C.A."/>
            <person name="Clavel T."/>
        </authorList>
    </citation>
    <scope>NUCLEOTIDE SEQUENCE [LARGE SCALE GENOMIC DNA]</scope>
    <source>
        <strain evidence="1 2">WB03_NA08</strain>
    </source>
</reference>
<organism evidence="1 2">
    <name type="scientific">Scrofimicrobium canadense</name>
    <dbReference type="NCBI Taxonomy" id="2652290"/>
    <lineage>
        <taxon>Bacteria</taxon>
        <taxon>Bacillati</taxon>
        <taxon>Actinomycetota</taxon>
        <taxon>Actinomycetes</taxon>
        <taxon>Actinomycetales</taxon>
        <taxon>Actinomycetaceae</taxon>
        <taxon>Scrofimicrobium</taxon>
    </lineage>
</organism>
<protein>
    <submittedName>
        <fullName evidence="1">Uncharacterized protein</fullName>
    </submittedName>
</protein>
<accession>A0A6N7W469</accession>
<evidence type="ECO:0000313" key="2">
    <source>
        <dbReference type="Proteomes" id="UP000470875"/>
    </source>
</evidence>
<dbReference type="InterPro" id="IPR013783">
    <property type="entry name" value="Ig-like_fold"/>
</dbReference>
<evidence type="ECO:0000313" key="1">
    <source>
        <dbReference type="EMBL" id="MSS83252.1"/>
    </source>
</evidence>
<dbReference type="AlphaFoldDB" id="A0A6N7W469"/>
<dbReference type="Gene3D" id="2.60.40.10">
    <property type="entry name" value="Immunoglobulins"/>
    <property type="match status" value="1"/>
</dbReference>
<gene>
    <name evidence="1" type="ORF">FYJ24_00410</name>
</gene>
<dbReference type="Proteomes" id="UP000470875">
    <property type="component" value="Unassembled WGS sequence"/>
</dbReference>
<proteinExistence type="predicted"/>
<dbReference type="RefSeq" id="WP_154542551.1">
    <property type="nucleotide sequence ID" value="NZ_VULO01000001.1"/>
</dbReference>
<dbReference type="GO" id="GO:0005975">
    <property type="term" value="P:carbohydrate metabolic process"/>
    <property type="evidence" value="ECO:0007669"/>
    <property type="project" value="UniProtKB-ARBA"/>
</dbReference>
<dbReference type="EMBL" id="VULO01000001">
    <property type="protein sequence ID" value="MSS83252.1"/>
    <property type="molecule type" value="Genomic_DNA"/>
</dbReference>